<name>A0A9N9EWM0_9GLOM</name>
<proteinExistence type="predicted"/>
<dbReference type="Proteomes" id="UP000789570">
    <property type="component" value="Unassembled WGS sequence"/>
</dbReference>
<evidence type="ECO:0000313" key="2">
    <source>
        <dbReference type="Proteomes" id="UP000789570"/>
    </source>
</evidence>
<comment type="caution">
    <text evidence="1">The sequence shown here is derived from an EMBL/GenBank/DDBJ whole genome shotgun (WGS) entry which is preliminary data.</text>
</comment>
<evidence type="ECO:0000313" key="1">
    <source>
        <dbReference type="EMBL" id="CAG8693576.1"/>
    </source>
</evidence>
<feature type="non-terminal residue" evidence="1">
    <location>
        <position position="1"/>
    </location>
</feature>
<dbReference type="AlphaFoldDB" id="A0A9N9EWM0"/>
<dbReference type="EMBL" id="CAJVPQ010007152">
    <property type="protein sequence ID" value="CAG8693576.1"/>
    <property type="molecule type" value="Genomic_DNA"/>
</dbReference>
<organism evidence="1 2">
    <name type="scientific">Funneliformis caledonium</name>
    <dbReference type="NCBI Taxonomy" id="1117310"/>
    <lineage>
        <taxon>Eukaryota</taxon>
        <taxon>Fungi</taxon>
        <taxon>Fungi incertae sedis</taxon>
        <taxon>Mucoromycota</taxon>
        <taxon>Glomeromycotina</taxon>
        <taxon>Glomeromycetes</taxon>
        <taxon>Glomerales</taxon>
        <taxon>Glomeraceae</taxon>
        <taxon>Funneliformis</taxon>
    </lineage>
</organism>
<accession>A0A9N9EWM0</accession>
<keyword evidence="2" id="KW-1185">Reference proteome</keyword>
<protein>
    <submittedName>
        <fullName evidence="1">7313_t:CDS:1</fullName>
    </submittedName>
</protein>
<reference evidence="1" key="1">
    <citation type="submission" date="2021-06" db="EMBL/GenBank/DDBJ databases">
        <authorList>
            <person name="Kallberg Y."/>
            <person name="Tangrot J."/>
            <person name="Rosling A."/>
        </authorList>
    </citation>
    <scope>NUCLEOTIDE SEQUENCE</scope>
    <source>
        <strain evidence="1">UK204</strain>
    </source>
</reference>
<sequence length="70" mass="8010">KIPILLDSLDIMSLPQNCKNEDEMQKKFIKFFISLKRQIKCNIIDMSTSNWLKGLIGKINISIVDGSQVL</sequence>
<gene>
    <name evidence="1" type="ORF">FCALED_LOCUS13094</name>
</gene>